<accession>A0A5C1AKF9</accession>
<evidence type="ECO:0000256" key="1">
    <source>
        <dbReference type="ARBA" id="ARBA00022553"/>
    </source>
</evidence>
<dbReference type="Proteomes" id="UP000324974">
    <property type="component" value="Chromosome"/>
</dbReference>
<evidence type="ECO:0000313" key="6">
    <source>
        <dbReference type="Proteomes" id="UP000324974"/>
    </source>
</evidence>
<dbReference type="KEGG" id="lrs:PX52LOC_04642"/>
<evidence type="ECO:0000256" key="3">
    <source>
        <dbReference type="SAM" id="MobiDB-lite"/>
    </source>
</evidence>
<name>A0A5C1AKF9_9BACT</name>
<proteinExistence type="predicted"/>
<evidence type="ECO:0000259" key="4">
    <source>
        <dbReference type="PROSITE" id="PS50110"/>
    </source>
</evidence>
<keyword evidence="6" id="KW-1185">Reference proteome</keyword>
<dbReference type="RefSeq" id="WP_218575136.1">
    <property type="nucleotide sequence ID" value="NZ_CP042425.1"/>
</dbReference>
<reference evidence="6" key="1">
    <citation type="submission" date="2019-08" db="EMBL/GenBank/DDBJ databases">
        <title>Limnoglobus roseus gen. nov., sp. nov., a novel freshwater planctomycete with a giant genome from the family Gemmataceae.</title>
        <authorList>
            <person name="Kulichevskaya I.S."/>
            <person name="Naumoff D.G."/>
            <person name="Miroshnikov K."/>
            <person name="Ivanova A."/>
            <person name="Philippov D.A."/>
            <person name="Hakobyan A."/>
            <person name="Rijpstra I.C."/>
            <person name="Sinninghe Damste J.S."/>
            <person name="Liesack W."/>
            <person name="Dedysh S.N."/>
        </authorList>
    </citation>
    <scope>NUCLEOTIDE SEQUENCE [LARGE SCALE GENOMIC DNA]</scope>
    <source>
        <strain evidence="6">PX52</strain>
    </source>
</reference>
<dbReference type="Pfam" id="PF00072">
    <property type="entry name" value="Response_reg"/>
    <property type="match status" value="1"/>
</dbReference>
<gene>
    <name evidence="5" type="ORF">PX52LOC_04642</name>
</gene>
<protein>
    <submittedName>
        <fullName evidence="5">Response regulator</fullName>
    </submittedName>
</protein>
<dbReference type="AlphaFoldDB" id="A0A5C1AKF9"/>
<dbReference type="PANTHER" id="PTHR44591:SF3">
    <property type="entry name" value="RESPONSE REGULATORY DOMAIN-CONTAINING PROTEIN"/>
    <property type="match status" value="1"/>
</dbReference>
<organism evidence="5 6">
    <name type="scientific">Limnoglobus roseus</name>
    <dbReference type="NCBI Taxonomy" id="2598579"/>
    <lineage>
        <taxon>Bacteria</taxon>
        <taxon>Pseudomonadati</taxon>
        <taxon>Planctomycetota</taxon>
        <taxon>Planctomycetia</taxon>
        <taxon>Gemmatales</taxon>
        <taxon>Gemmataceae</taxon>
        <taxon>Limnoglobus</taxon>
    </lineage>
</organism>
<dbReference type="InterPro" id="IPR011006">
    <property type="entry name" value="CheY-like_superfamily"/>
</dbReference>
<feature type="region of interest" description="Disordered" evidence="3">
    <location>
        <begin position="83"/>
        <end position="111"/>
    </location>
</feature>
<keyword evidence="1 2" id="KW-0597">Phosphoprotein</keyword>
<dbReference type="PROSITE" id="PS50110">
    <property type="entry name" value="RESPONSE_REGULATORY"/>
    <property type="match status" value="1"/>
</dbReference>
<feature type="domain" description="Response regulatory" evidence="4">
    <location>
        <begin position="9"/>
        <end position="111"/>
    </location>
</feature>
<dbReference type="PANTHER" id="PTHR44591">
    <property type="entry name" value="STRESS RESPONSE REGULATOR PROTEIN 1"/>
    <property type="match status" value="1"/>
</dbReference>
<sequence length="111" mass="12156">MDNKHSPRFVLVVDDHADAADSMATFLSLHGYCVRTAYGGRDALRSAAEAPPNVVLLDLLMPGMNGWGVAEQLAVTGNARDRCRHRPCRRRPPDPVGVGEHFVPLRQVSQP</sequence>
<dbReference type="InterPro" id="IPR001789">
    <property type="entry name" value="Sig_transdc_resp-reg_receiver"/>
</dbReference>
<dbReference type="GO" id="GO:0000160">
    <property type="term" value="P:phosphorelay signal transduction system"/>
    <property type="evidence" value="ECO:0007669"/>
    <property type="project" value="InterPro"/>
</dbReference>
<dbReference type="SUPFAM" id="SSF52172">
    <property type="entry name" value="CheY-like"/>
    <property type="match status" value="1"/>
</dbReference>
<dbReference type="InterPro" id="IPR050595">
    <property type="entry name" value="Bact_response_regulator"/>
</dbReference>
<dbReference type="Gene3D" id="3.40.50.2300">
    <property type="match status" value="1"/>
</dbReference>
<dbReference type="EMBL" id="CP042425">
    <property type="protein sequence ID" value="QEL17644.1"/>
    <property type="molecule type" value="Genomic_DNA"/>
</dbReference>
<evidence type="ECO:0000313" key="5">
    <source>
        <dbReference type="EMBL" id="QEL17644.1"/>
    </source>
</evidence>
<feature type="modified residue" description="4-aspartylphosphate" evidence="2">
    <location>
        <position position="58"/>
    </location>
</feature>
<evidence type="ECO:0000256" key="2">
    <source>
        <dbReference type="PROSITE-ProRule" id="PRU00169"/>
    </source>
</evidence>